<organism evidence="1 2">
    <name type="scientific">Smittium simulii</name>
    <dbReference type="NCBI Taxonomy" id="133385"/>
    <lineage>
        <taxon>Eukaryota</taxon>
        <taxon>Fungi</taxon>
        <taxon>Fungi incertae sedis</taxon>
        <taxon>Zoopagomycota</taxon>
        <taxon>Kickxellomycotina</taxon>
        <taxon>Harpellomycetes</taxon>
        <taxon>Harpellales</taxon>
        <taxon>Legeriomycetaceae</taxon>
        <taxon>Smittium</taxon>
    </lineage>
</organism>
<sequence>MQNHTHNPKLAQHLLCVSELKIEVIEAELSLQKSNSLLKAVLVNNFHGYVLHNQKQLAMHSMPQAGYTHNVSEDYTNCSKLCHSSHSNASISQCSTCNNNSNSLVFFQADLNQKNLSMVLHKEKYNYECNDQLIVNEELLSSEESWFDSCIDQALYSEGEQVDLYTYSDYKYSY</sequence>
<dbReference type="AlphaFoldDB" id="A0A2T9Y5K8"/>
<protein>
    <submittedName>
        <fullName evidence="1">Uncharacterized protein</fullName>
    </submittedName>
</protein>
<accession>A0A2T9Y5K8</accession>
<evidence type="ECO:0000313" key="2">
    <source>
        <dbReference type="Proteomes" id="UP000245383"/>
    </source>
</evidence>
<comment type="caution">
    <text evidence="1">The sequence shown here is derived from an EMBL/GenBank/DDBJ whole genome shotgun (WGS) entry which is preliminary data.</text>
</comment>
<reference evidence="1 2" key="1">
    <citation type="journal article" date="2018" name="MBio">
        <title>Comparative Genomics Reveals the Core Gene Toolbox for the Fungus-Insect Symbiosis.</title>
        <authorList>
            <person name="Wang Y."/>
            <person name="Stata M."/>
            <person name="Wang W."/>
            <person name="Stajich J.E."/>
            <person name="White M.M."/>
            <person name="Moncalvo J.M."/>
        </authorList>
    </citation>
    <scope>NUCLEOTIDE SEQUENCE [LARGE SCALE GENOMIC DNA]</scope>
    <source>
        <strain evidence="1 2">SWE-8-4</strain>
    </source>
</reference>
<dbReference type="EMBL" id="MBFR01000468">
    <property type="protein sequence ID" value="PVU87632.1"/>
    <property type="molecule type" value="Genomic_DNA"/>
</dbReference>
<proteinExistence type="predicted"/>
<dbReference type="Proteomes" id="UP000245383">
    <property type="component" value="Unassembled WGS sequence"/>
</dbReference>
<gene>
    <name evidence="1" type="ORF">BB561_006244</name>
</gene>
<keyword evidence="2" id="KW-1185">Reference proteome</keyword>
<evidence type="ECO:0000313" key="1">
    <source>
        <dbReference type="EMBL" id="PVU87632.1"/>
    </source>
</evidence>
<name>A0A2T9Y5K8_9FUNG</name>